<organism evidence="2 3">
    <name type="scientific">Acidiluteibacter ferrifornacis</name>
    <dbReference type="NCBI Taxonomy" id="2692424"/>
    <lineage>
        <taxon>Bacteria</taxon>
        <taxon>Pseudomonadati</taxon>
        <taxon>Bacteroidota</taxon>
        <taxon>Flavobacteriia</taxon>
        <taxon>Flavobacteriales</taxon>
        <taxon>Cryomorphaceae</taxon>
        <taxon>Acidiluteibacter</taxon>
    </lineage>
</organism>
<evidence type="ECO:0000256" key="1">
    <source>
        <dbReference type="SAM" id="SignalP"/>
    </source>
</evidence>
<reference evidence="2 3" key="1">
    <citation type="submission" date="2019-12" db="EMBL/GenBank/DDBJ databases">
        <authorList>
            <person name="Zhao J."/>
        </authorList>
    </citation>
    <scope>NUCLEOTIDE SEQUENCE [LARGE SCALE GENOMIC DNA]</scope>
    <source>
        <strain evidence="2 3">S-15</strain>
    </source>
</reference>
<keyword evidence="1" id="KW-0732">Signal</keyword>
<gene>
    <name evidence="2" type="ORF">GQN54_06595</name>
</gene>
<evidence type="ECO:0000313" key="3">
    <source>
        <dbReference type="Proteomes" id="UP000470771"/>
    </source>
</evidence>
<dbReference type="AlphaFoldDB" id="A0A6N9NKQ2"/>
<dbReference type="EMBL" id="WWNE01000006">
    <property type="protein sequence ID" value="NBG65780.1"/>
    <property type="molecule type" value="Genomic_DNA"/>
</dbReference>
<feature type="chain" id="PRO_5026675389" evidence="1">
    <location>
        <begin position="23"/>
        <end position="338"/>
    </location>
</feature>
<evidence type="ECO:0000313" key="2">
    <source>
        <dbReference type="EMBL" id="NBG65780.1"/>
    </source>
</evidence>
<sequence length="338" mass="37086">MKKTLYISLLFLGFIFSSDTSAQLLPNFGGQRAGLSSLSFLKNDMSPRSAGLSGTSVALSGDAYSLYTNPASATDAKGFTLATSSLSLGAGVQQSFVSAILPRKNESAFGLTLNILNSGKMDVRTEFQPEGTGEQFYVTNLAAGFSYSKKLSDMFSAGVSFKYIYEQIAEYRNSTVAVDVSFLYYTDYKDLKFAVMVQNFGGNSALSGDEVQVNFNRDLNSLELQDYTVPTVFKLGASMVPLKKERYSLTTSVQLNHPNDNAENYRAGLEFEYMKLLFVRTGIKLNIEGQGLPTFGLGVRANVAGFPIHIDYAANPTEYYGFQHMIGLSMAFNKMEER</sequence>
<feature type="signal peptide" evidence="1">
    <location>
        <begin position="1"/>
        <end position="22"/>
    </location>
</feature>
<dbReference type="RefSeq" id="WP_160632741.1">
    <property type="nucleotide sequence ID" value="NZ_WWNE01000006.1"/>
</dbReference>
<dbReference type="Gene3D" id="2.40.160.60">
    <property type="entry name" value="Outer membrane protein transport protein (OMPP1/FadL/TodX)"/>
    <property type="match status" value="1"/>
</dbReference>
<dbReference type="SUPFAM" id="SSF56935">
    <property type="entry name" value="Porins"/>
    <property type="match status" value="1"/>
</dbReference>
<protein>
    <submittedName>
        <fullName evidence="2">PorV/PorQ family protein</fullName>
    </submittedName>
</protein>
<accession>A0A6N9NKQ2</accession>
<comment type="caution">
    <text evidence="2">The sequence shown here is derived from an EMBL/GenBank/DDBJ whole genome shotgun (WGS) entry which is preliminary data.</text>
</comment>
<keyword evidence="3" id="KW-1185">Reference proteome</keyword>
<proteinExistence type="predicted"/>
<dbReference type="Proteomes" id="UP000470771">
    <property type="component" value="Unassembled WGS sequence"/>
</dbReference>
<dbReference type="NCBIfam" id="NF033709">
    <property type="entry name" value="PorV_fam"/>
    <property type="match status" value="1"/>
</dbReference>
<name>A0A6N9NKQ2_9FLAO</name>